<accession>A0ABR7RPM3</accession>
<name>A0ABR7RPM3_9PROT</name>
<dbReference type="RefSeq" id="WP_187785688.1">
    <property type="nucleotide sequence ID" value="NZ_JACTVA010000034.1"/>
</dbReference>
<keyword evidence="1 2" id="KW-0238">DNA-binding</keyword>
<dbReference type="InterPro" id="IPR050109">
    <property type="entry name" value="HTH-type_TetR-like_transc_reg"/>
</dbReference>
<dbReference type="EMBL" id="JACTVA010000034">
    <property type="protein sequence ID" value="MBC9208536.1"/>
    <property type="molecule type" value="Genomic_DNA"/>
</dbReference>
<feature type="DNA-binding region" description="H-T-H motif" evidence="2">
    <location>
        <begin position="37"/>
        <end position="56"/>
    </location>
</feature>
<proteinExistence type="predicted"/>
<evidence type="ECO:0000259" key="3">
    <source>
        <dbReference type="PROSITE" id="PS50977"/>
    </source>
</evidence>
<organism evidence="4 5">
    <name type="scientific">Teichococcus aerophilus</name>
    <dbReference type="NCBI Taxonomy" id="1224513"/>
    <lineage>
        <taxon>Bacteria</taxon>
        <taxon>Pseudomonadati</taxon>
        <taxon>Pseudomonadota</taxon>
        <taxon>Alphaproteobacteria</taxon>
        <taxon>Acetobacterales</taxon>
        <taxon>Roseomonadaceae</taxon>
        <taxon>Roseomonas</taxon>
    </lineage>
</organism>
<dbReference type="InterPro" id="IPR009057">
    <property type="entry name" value="Homeodomain-like_sf"/>
</dbReference>
<keyword evidence="5" id="KW-1185">Reference proteome</keyword>
<dbReference type="SUPFAM" id="SSF46689">
    <property type="entry name" value="Homeodomain-like"/>
    <property type="match status" value="1"/>
</dbReference>
<evidence type="ECO:0000256" key="2">
    <source>
        <dbReference type="PROSITE-ProRule" id="PRU00335"/>
    </source>
</evidence>
<dbReference type="InterPro" id="IPR036271">
    <property type="entry name" value="Tet_transcr_reg_TetR-rel_C_sf"/>
</dbReference>
<dbReference type="PROSITE" id="PS50977">
    <property type="entry name" value="HTH_TETR_2"/>
    <property type="match status" value="1"/>
</dbReference>
<protein>
    <submittedName>
        <fullName evidence="4">TetR/AcrR family transcriptional regulator</fullName>
    </submittedName>
</protein>
<evidence type="ECO:0000313" key="5">
    <source>
        <dbReference type="Proteomes" id="UP000626026"/>
    </source>
</evidence>
<sequence length="202" mass="21331">MDAPVATPVTKPRSPAAQRLHAVAKDLFYRQGIRATGVEELCRLAGTTKISLYRAFPSKDELIASVVRDECEENSTCQLDQSFDPALPLRDRPAAVMKAAADALRVPGFRGCAVGLAIAEFPDPAHPARKVADAHKLKKREQIRQLCAEAGAPDPATLGDAMLMLVEGAFAAAAYLGNDEAAGALERAGHLLLAAALPPPAD</sequence>
<dbReference type="PANTHER" id="PTHR30055:SF200">
    <property type="entry name" value="HTH-TYPE TRANSCRIPTIONAL REPRESSOR BDCR"/>
    <property type="match status" value="1"/>
</dbReference>
<dbReference type="Pfam" id="PF00440">
    <property type="entry name" value="TetR_N"/>
    <property type="match status" value="1"/>
</dbReference>
<feature type="domain" description="HTH tetR-type" evidence="3">
    <location>
        <begin position="14"/>
        <end position="74"/>
    </location>
</feature>
<gene>
    <name evidence="4" type="ORF">IBL26_16935</name>
</gene>
<dbReference type="SUPFAM" id="SSF48498">
    <property type="entry name" value="Tetracyclin repressor-like, C-terminal domain"/>
    <property type="match status" value="1"/>
</dbReference>
<comment type="caution">
    <text evidence="4">The sequence shown here is derived from an EMBL/GenBank/DDBJ whole genome shotgun (WGS) entry which is preliminary data.</text>
</comment>
<evidence type="ECO:0000256" key="1">
    <source>
        <dbReference type="ARBA" id="ARBA00023125"/>
    </source>
</evidence>
<dbReference type="InterPro" id="IPR001647">
    <property type="entry name" value="HTH_TetR"/>
</dbReference>
<dbReference type="Proteomes" id="UP000626026">
    <property type="component" value="Unassembled WGS sequence"/>
</dbReference>
<evidence type="ECO:0000313" key="4">
    <source>
        <dbReference type="EMBL" id="MBC9208536.1"/>
    </source>
</evidence>
<dbReference type="Gene3D" id="1.10.357.10">
    <property type="entry name" value="Tetracycline Repressor, domain 2"/>
    <property type="match status" value="1"/>
</dbReference>
<reference evidence="4 5" key="1">
    <citation type="journal article" date="2013" name="Int. J. Syst. Evol. Microbiol.">
        <title>Roseomonas aerophila sp. nov., isolated from air.</title>
        <authorList>
            <person name="Kim S.J."/>
            <person name="Weon H.Y."/>
            <person name="Ahn J.H."/>
            <person name="Hong S.B."/>
            <person name="Seok S.J."/>
            <person name="Whang K.S."/>
            <person name="Kwon S.W."/>
        </authorList>
    </citation>
    <scope>NUCLEOTIDE SEQUENCE [LARGE SCALE GENOMIC DNA]</scope>
    <source>
        <strain evidence="4 5">NBRC 108923</strain>
    </source>
</reference>
<dbReference type="PANTHER" id="PTHR30055">
    <property type="entry name" value="HTH-TYPE TRANSCRIPTIONAL REGULATOR RUTR"/>
    <property type="match status" value="1"/>
</dbReference>